<dbReference type="SUPFAM" id="SSF52540">
    <property type="entry name" value="P-loop containing nucleoside triphosphate hydrolases"/>
    <property type="match status" value="1"/>
</dbReference>
<reference evidence="4" key="1">
    <citation type="submission" date="2020-08" db="EMBL/GenBank/DDBJ databases">
        <title>Characterization of the complete nucleotide sequences of mcr-1-encoding plasmids from Enterobacteriaceae isolates in retailed raw meat products from the Czech Republic.</title>
        <authorList>
            <person name="Zelendova M."/>
            <person name="Papagiannitsis C.C."/>
            <person name="Valcek A."/>
            <person name="Medvecky M."/>
            <person name="Bitar I."/>
            <person name="Hrabak J."/>
            <person name="Gelbicova T."/>
            <person name="Barakova A."/>
            <person name="Kutilova I."/>
            <person name="Karpiskova R."/>
            <person name="Dolejska M."/>
        </authorList>
    </citation>
    <scope>NUCLEOTIDE SEQUENCE</scope>
    <source>
        <strain evidence="4">915_17_C1</strain>
        <plasmid evidence="4">pMCR_915_C1</plasmid>
    </source>
</reference>
<feature type="domain" description="OLD protein-like TOPRIM" evidence="3">
    <location>
        <begin position="449"/>
        <end position="520"/>
    </location>
</feature>
<evidence type="ECO:0000259" key="3">
    <source>
        <dbReference type="Pfam" id="PF20469"/>
    </source>
</evidence>
<dbReference type="AlphaFoldDB" id="A0A7H1KR30"/>
<evidence type="ECO:0000313" key="4">
    <source>
        <dbReference type="EMBL" id="QNT36394.1"/>
    </source>
</evidence>
<sequence length="634" mass="70883">MLVGRHLKIYFVFRLQQNAFLHTGLHMRLRKLKLKNFRGYRNSTEIIIDESMTGIVGRNDFGKSTLLEALAIFFETEGMKADKNDMNCFSLREGDGRFEIACEFDDLPDFIMIDDRVQTTLASEHLLNEDGNFEIVKTFKATTSGKPEQTCIRCIHPDEEPLRNLLGMKISELKAVGKEVEKNVADKRTASLWRQAIREAAAPYTCSEIMLDVDKEFGTDTKSLWGKILDLLPTYAIFKADRESSDGDSEAKNPLQQAVKDAQAALQDKITALENEIQDSVLDVAQRTLDKLREMAPELASELTPRFKEKPKWTFNFTLDGENGIPINKRGSGIRRLILLNFFRAEAEKNVAGTPRNVIYAIEEPETSQHPNYQMMLMKALLALAGQPHRQIIVTTHVPALAGLIPVEGVRYVTRNEAGEPVVKMPDDAVLKEATESLGVLPETGMERAQGIVLVEGKSDVTFLRHAASSLKQSGALPASLEDVKIVPVLIGGCGSVKHWVTLNLAKDLGLPWCVFLDSDIGGDPAQVLSIQKRKKEVEEAGKVFFATRKREIENYLCPDLIEEITGVAVTFTDTCDAKKIIGRAVGMKPDNVLDKFWPQMTSERIISRSTYHDGTQERSELVEILSDIVSMTR</sequence>
<dbReference type="Pfam" id="PF20469">
    <property type="entry name" value="OLD-like_TOPRIM"/>
    <property type="match status" value="1"/>
</dbReference>
<dbReference type="Gene3D" id="3.40.50.300">
    <property type="entry name" value="P-loop containing nucleotide triphosphate hydrolases"/>
    <property type="match status" value="1"/>
</dbReference>
<organism evidence="4">
    <name type="scientific">Escherichia coli</name>
    <dbReference type="NCBI Taxonomy" id="562"/>
    <lineage>
        <taxon>Bacteria</taxon>
        <taxon>Pseudomonadati</taxon>
        <taxon>Pseudomonadota</taxon>
        <taxon>Gammaproteobacteria</taxon>
        <taxon>Enterobacterales</taxon>
        <taxon>Enterobacteriaceae</taxon>
        <taxon>Escherichia</taxon>
    </lineage>
</organism>
<dbReference type="InterPro" id="IPR034139">
    <property type="entry name" value="TOPRIM_OLD"/>
</dbReference>
<keyword evidence="4" id="KW-0614">Plasmid</keyword>
<dbReference type="PANTHER" id="PTHR43581">
    <property type="entry name" value="ATP/GTP PHOSPHATASE"/>
    <property type="match status" value="1"/>
</dbReference>
<dbReference type="InterPro" id="IPR041685">
    <property type="entry name" value="AAA_GajA/Old/RecF-like"/>
</dbReference>
<dbReference type="Pfam" id="PF13175">
    <property type="entry name" value="AAA_15"/>
    <property type="match status" value="1"/>
</dbReference>
<dbReference type="PANTHER" id="PTHR43581:SF4">
    <property type="entry name" value="ATP_GTP PHOSPHATASE"/>
    <property type="match status" value="1"/>
</dbReference>
<evidence type="ECO:0000256" key="1">
    <source>
        <dbReference type="SAM" id="Coils"/>
    </source>
</evidence>
<dbReference type="EMBL" id="MT929284">
    <property type="protein sequence ID" value="QNT36394.1"/>
    <property type="molecule type" value="Genomic_DNA"/>
</dbReference>
<proteinExistence type="predicted"/>
<accession>A0A7H1KR30</accession>
<name>A0A7H1KR30_ECOLX</name>
<evidence type="ECO:0000259" key="2">
    <source>
        <dbReference type="Pfam" id="PF13175"/>
    </source>
</evidence>
<protein>
    <submittedName>
        <fullName evidence="4">ATP/GTP-binding protein</fullName>
    </submittedName>
</protein>
<keyword evidence="1" id="KW-0175">Coiled coil</keyword>
<feature type="coiled-coil region" evidence="1">
    <location>
        <begin position="256"/>
        <end position="302"/>
    </location>
</feature>
<dbReference type="InterPro" id="IPR051396">
    <property type="entry name" value="Bact_Antivir_Def_Nuclease"/>
</dbReference>
<geneLocation type="plasmid" evidence="4">
    <name>pMCR_915_C1</name>
</geneLocation>
<feature type="domain" description="Endonuclease GajA/Old nuclease/RecF-like AAA" evidence="2">
    <location>
        <begin position="27"/>
        <end position="401"/>
    </location>
</feature>
<dbReference type="InterPro" id="IPR027417">
    <property type="entry name" value="P-loop_NTPase"/>
</dbReference>